<evidence type="ECO:0000256" key="7">
    <source>
        <dbReference type="ARBA" id="ARBA00023141"/>
    </source>
</evidence>
<dbReference type="PANTHER" id="PTHR21090:SF5">
    <property type="entry name" value="PENTAFUNCTIONAL AROM POLYPEPTIDE"/>
    <property type="match status" value="1"/>
</dbReference>
<comment type="catalytic activity">
    <reaction evidence="8">
        <text>3-phosphoshikimate + phosphoenolpyruvate = 5-O-(1-carboxyvinyl)-3-phosphoshikimate + phosphate</text>
        <dbReference type="Rhea" id="RHEA:21256"/>
        <dbReference type="ChEBI" id="CHEBI:43474"/>
        <dbReference type="ChEBI" id="CHEBI:57701"/>
        <dbReference type="ChEBI" id="CHEBI:58702"/>
        <dbReference type="ChEBI" id="CHEBI:145989"/>
        <dbReference type="EC" id="2.5.1.19"/>
    </reaction>
    <physiologicalReaction direction="left-to-right" evidence="8">
        <dbReference type="Rhea" id="RHEA:21257"/>
    </physiologicalReaction>
</comment>
<dbReference type="PROSITE" id="PS00885">
    <property type="entry name" value="EPSP_SYNTHASE_2"/>
    <property type="match status" value="1"/>
</dbReference>
<feature type="binding site" evidence="9">
    <location>
        <position position="345"/>
    </location>
    <ligand>
        <name>3-phosphoshikimate</name>
        <dbReference type="ChEBI" id="CHEBI:145989"/>
    </ligand>
</feature>
<dbReference type="NCBIfam" id="TIGR01356">
    <property type="entry name" value="aroA"/>
    <property type="match status" value="1"/>
</dbReference>
<dbReference type="InterPro" id="IPR023193">
    <property type="entry name" value="EPSP_synthase_CS"/>
</dbReference>
<dbReference type="InterPro" id="IPR036968">
    <property type="entry name" value="Enolpyruvate_Tfrase_sf"/>
</dbReference>
<dbReference type="CDD" id="cd01556">
    <property type="entry name" value="EPSP_synthase"/>
    <property type="match status" value="1"/>
</dbReference>
<dbReference type="SUPFAM" id="SSF55205">
    <property type="entry name" value="EPT/RTPC-like"/>
    <property type="match status" value="1"/>
</dbReference>
<comment type="subunit">
    <text evidence="9">Monomer.</text>
</comment>
<dbReference type="UniPathway" id="UPA00053">
    <property type="reaction ID" value="UER00089"/>
</dbReference>
<dbReference type="GO" id="GO:0003866">
    <property type="term" value="F:3-phosphoshikimate 1-carboxyvinyltransferase activity"/>
    <property type="evidence" value="ECO:0007669"/>
    <property type="project" value="UniProtKB-UniRule"/>
</dbReference>
<dbReference type="GO" id="GO:0008652">
    <property type="term" value="P:amino acid biosynthetic process"/>
    <property type="evidence" value="ECO:0007669"/>
    <property type="project" value="UniProtKB-KW"/>
</dbReference>
<comment type="caution">
    <text evidence="9">Lacks conserved residue(s) required for the propagation of feature annotation.</text>
</comment>
<organism evidence="11 12">
    <name type="scientific">Alteribacter lacisalsi</name>
    <dbReference type="NCBI Taxonomy" id="2045244"/>
    <lineage>
        <taxon>Bacteria</taxon>
        <taxon>Bacillati</taxon>
        <taxon>Bacillota</taxon>
        <taxon>Bacilli</taxon>
        <taxon>Bacillales</taxon>
        <taxon>Bacillaceae</taxon>
        <taxon>Alteribacter</taxon>
    </lineage>
</organism>
<keyword evidence="6 9" id="KW-0808">Transferase</keyword>
<dbReference type="PIRSF" id="PIRSF000505">
    <property type="entry name" value="EPSPS"/>
    <property type="match status" value="1"/>
</dbReference>
<evidence type="ECO:0000313" key="11">
    <source>
        <dbReference type="EMBL" id="PYZ98413.1"/>
    </source>
</evidence>
<dbReference type="FunFam" id="3.65.10.10:FF:000006">
    <property type="entry name" value="3-phosphoshikimate 1-carboxyvinyltransferase"/>
    <property type="match status" value="1"/>
</dbReference>
<evidence type="ECO:0000313" key="12">
    <source>
        <dbReference type="Proteomes" id="UP000248066"/>
    </source>
</evidence>
<dbReference type="InterPro" id="IPR001986">
    <property type="entry name" value="Enolpyruvate_Tfrase_dom"/>
</dbReference>
<dbReference type="FunFam" id="3.65.10.10:FF:000005">
    <property type="entry name" value="3-phosphoshikimate 1-carboxyvinyltransferase"/>
    <property type="match status" value="1"/>
</dbReference>
<reference evidence="11 12" key="1">
    <citation type="submission" date="2017-10" db="EMBL/GenBank/DDBJ databases">
        <title>Bacillus sp. nov., a halophilic bacterium isolated from a Yangshapao Lake.</title>
        <authorList>
            <person name="Wang H."/>
        </authorList>
    </citation>
    <scope>NUCLEOTIDE SEQUENCE [LARGE SCALE GENOMIC DNA]</scope>
    <source>
        <strain evidence="11 12">YSP-3</strain>
    </source>
</reference>
<feature type="binding site" evidence="9">
    <location>
        <position position="391"/>
    </location>
    <ligand>
        <name>phosphoenolpyruvate</name>
        <dbReference type="ChEBI" id="CHEBI:58702"/>
    </ligand>
</feature>
<dbReference type="InterPro" id="IPR013792">
    <property type="entry name" value="RNA3'P_cycl/enolpyr_Trfase_a/b"/>
</dbReference>
<evidence type="ECO:0000256" key="1">
    <source>
        <dbReference type="ARBA" id="ARBA00002174"/>
    </source>
</evidence>
<feature type="binding site" evidence="9">
    <location>
        <position position="23"/>
    </location>
    <ligand>
        <name>phosphoenolpyruvate</name>
        <dbReference type="ChEBI" id="CHEBI:58702"/>
    </ligand>
</feature>
<evidence type="ECO:0000256" key="2">
    <source>
        <dbReference type="ARBA" id="ARBA00004811"/>
    </source>
</evidence>
<evidence type="ECO:0000259" key="10">
    <source>
        <dbReference type="Pfam" id="PF00275"/>
    </source>
</evidence>
<dbReference type="PROSITE" id="PS00104">
    <property type="entry name" value="EPSP_SYNTHASE_1"/>
    <property type="match status" value="1"/>
</dbReference>
<dbReference type="AlphaFoldDB" id="A0A2W0H994"/>
<feature type="binding site" evidence="9">
    <location>
        <position position="170"/>
    </location>
    <ligand>
        <name>3-phosphoshikimate</name>
        <dbReference type="ChEBI" id="CHEBI:145989"/>
    </ligand>
</feature>
<evidence type="ECO:0000256" key="4">
    <source>
        <dbReference type="ARBA" id="ARBA00022490"/>
    </source>
</evidence>
<comment type="pathway">
    <text evidence="2 9">Metabolic intermediate biosynthesis; chorismate biosynthesis; chorismate from D-erythrose 4-phosphate and phosphoenolpyruvate: step 6/7.</text>
</comment>
<dbReference type="GO" id="GO:0009073">
    <property type="term" value="P:aromatic amino acid family biosynthetic process"/>
    <property type="evidence" value="ECO:0007669"/>
    <property type="project" value="UniProtKB-KW"/>
</dbReference>
<evidence type="ECO:0000256" key="8">
    <source>
        <dbReference type="ARBA" id="ARBA00044633"/>
    </source>
</evidence>
<dbReference type="GO" id="GO:0005737">
    <property type="term" value="C:cytoplasm"/>
    <property type="evidence" value="ECO:0007669"/>
    <property type="project" value="UniProtKB-SubCell"/>
</dbReference>
<feature type="active site" description="Proton acceptor" evidence="9">
    <location>
        <position position="318"/>
    </location>
</feature>
<keyword evidence="4 9" id="KW-0963">Cytoplasm</keyword>
<dbReference type="GO" id="GO:0009423">
    <property type="term" value="P:chorismate biosynthetic process"/>
    <property type="evidence" value="ECO:0007669"/>
    <property type="project" value="UniProtKB-UniRule"/>
</dbReference>
<evidence type="ECO:0000256" key="5">
    <source>
        <dbReference type="ARBA" id="ARBA00022605"/>
    </source>
</evidence>
<dbReference type="InterPro" id="IPR006264">
    <property type="entry name" value="EPSP_synthase"/>
</dbReference>
<keyword evidence="5 9" id="KW-0028">Amino-acid biosynthesis</keyword>
<evidence type="ECO:0000256" key="9">
    <source>
        <dbReference type="HAMAP-Rule" id="MF_00210"/>
    </source>
</evidence>
<dbReference type="EMBL" id="PDOF01000001">
    <property type="protein sequence ID" value="PYZ98413.1"/>
    <property type="molecule type" value="Genomic_DNA"/>
</dbReference>
<sequence length="431" mass="45807">MTIETITGAVNGLNGTLTIPGDKSISHRAVLFASIARGTSRIRGFLKGEDCLSTIRCMKQLGVHIEEEQDEITVEGKGLKGLSEPVEVLYAGNSGTTVRLLSGILAGMDFHSVLTGDASICRRPMSRVTGPLKQMGARIDGRDEGNLTPLSIRGGGLRGIHYSSPVASAQVKSAVLLAGLYARGQTNVTEPFVSRDHTERMLKAFGAEVNADPENRRVTVEGGAHLEGRNIQVPGDISSAAFFIAAALMTPGSDLVLKNVGMNPTRSGIIDVVRDMGGDLEISRLREENGEPVADLRVKYSKLHGTEIGGEMIPRLIDEIPVLSVLAAQAEGKTVIRDAAELKVKETNRIDTMVSQLVSLGADAKATEDGMVIHGGSVLSGGAVSSFHDHRVGMSLGLCGLVSKEPVTVRDAEACEVSYPGFFEELRRIKS</sequence>
<feature type="binding site" evidence="9">
    <location>
        <position position="349"/>
    </location>
    <ligand>
        <name>phosphoenolpyruvate</name>
        <dbReference type="ChEBI" id="CHEBI:58702"/>
    </ligand>
</feature>
<feature type="binding site" evidence="9">
    <location>
        <position position="28"/>
    </location>
    <ligand>
        <name>3-phosphoshikimate</name>
        <dbReference type="ChEBI" id="CHEBI:145989"/>
    </ligand>
</feature>
<feature type="binding site" evidence="9">
    <location>
        <position position="23"/>
    </location>
    <ligand>
        <name>3-phosphoshikimate</name>
        <dbReference type="ChEBI" id="CHEBI:145989"/>
    </ligand>
</feature>
<dbReference type="Pfam" id="PF00275">
    <property type="entry name" value="EPSP_synthase"/>
    <property type="match status" value="1"/>
</dbReference>
<name>A0A2W0H994_9BACI</name>
<keyword evidence="12" id="KW-1185">Reference proteome</keyword>
<gene>
    <name evidence="9 11" type="primary">aroA</name>
    <name evidence="11" type="ORF">CR205_07420</name>
</gene>
<comment type="subcellular location">
    <subcellularLocation>
        <location evidence="9">Cytoplasm</location>
    </subcellularLocation>
</comment>
<keyword evidence="7 9" id="KW-0057">Aromatic amino acid biosynthesis</keyword>
<feature type="domain" description="Enolpyruvate transferase" evidence="10">
    <location>
        <begin position="11"/>
        <end position="426"/>
    </location>
</feature>
<feature type="binding site" evidence="9">
    <location>
        <position position="318"/>
    </location>
    <ligand>
        <name>3-phosphoshikimate</name>
        <dbReference type="ChEBI" id="CHEBI:145989"/>
    </ligand>
</feature>
<dbReference type="RefSeq" id="WP_110518286.1">
    <property type="nucleotide sequence ID" value="NZ_PDOF01000001.1"/>
</dbReference>
<feature type="binding site" evidence="9">
    <location>
        <position position="168"/>
    </location>
    <ligand>
        <name>3-phosphoshikimate</name>
        <dbReference type="ChEBI" id="CHEBI:145989"/>
    </ligand>
</feature>
<dbReference type="EC" id="2.5.1.19" evidence="9"/>
<comment type="function">
    <text evidence="1 9">Catalyzes the transfer of the enolpyruvyl moiety of phosphoenolpyruvate (PEP) to the 5-hydroxyl of shikimate-3-phosphate (S3P) to produce enolpyruvyl shikimate-3-phosphate and inorganic phosphate.</text>
</comment>
<protein>
    <recommendedName>
        <fullName evidence="9">3-phosphoshikimate 1-carboxyvinyltransferase</fullName>
        <ecNumber evidence="9">2.5.1.19</ecNumber>
    </recommendedName>
    <alternativeName>
        <fullName evidence="9">5-enolpyruvylshikimate-3-phosphate synthase</fullName>
        <shortName evidence="9">EPSP synthase</shortName>
        <shortName evidence="9">EPSPS</shortName>
    </alternativeName>
</protein>
<dbReference type="PANTHER" id="PTHR21090">
    <property type="entry name" value="AROM/DEHYDROQUINATE SYNTHASE"/>
    <property type="match status" value="1"/>
</dbReference>
<dbReference type="OrthoDB" id="9809920at2"/>
<dbReference type="HAMAP" id="MF_00210">
    <property type="entry name" value="EPSP_synth"/>
    <property type="match status" value="1"/>
</dbReference>
<dbReference type="Proteomes" id="UP000248066">
    <property type="component" value="Unassembled WGS sequence"/>
</dbReference>
<evidence type="ECO:0000256" key="3">
    <source>
        <dbReference type="ARBA" id="ARBA00009948"/>
    </source>
</evidence>
<feature type="binding site" evidence="9">
    <location>
        <position position="95"/>
    </location>
    <ligand>
        <name>phosphoenolpyruvate</name>
        <dbReference type="ChEBI" id="CHEBI:58702"/>
    </ligand>
</feature>
<feature type="binding site" evidence="9">
    <location>
        <position position="170"/>
    </location>
    <ligand>
        <name>phosphoenolpyruvate</name>
        <dbReference type="ChEBI" id="CHEBI:58702"/>
    </ligand>
</feature>
<comment type="caution">
    <text evidence="11">The sequence shown here is derived from an EMBL/GenBank/DDBJ whole genome shotgun (WGS) entry which is preliminary data.</text>
</comment>
<proteinExistence type="inferred from homology"/>
<comment type="similarity">
    <text evidence="3 9">Belongs to the EPSP synthase family.</text>
</comment>
<accession>A0A2W0H994</accession>
<feature type="binding site" evidence="9">
    <location>
        <position position="24"/>
    </location>
    <ligand>
        <name>3-phosphoshikimate</name>
        <dbReference type="ChEBI" id="CHEBI:145989"/>
    </ligand>
</feature>
<evidence type="ECO:0000256" key="6">
    <source>
        <dbReference type="ARBA" id="ARBA00022679"/>
    </source>
</evidence>
<feature type="binding site" evidence="9">
    <location>
        <position position="123"/>
    </location>
    <ligand>
        <name>phosphoenolpyruvate</name>
        <dbReference type="ChEBI" id="CHEBI:58702"/>
    </ligand>
</feature>
<dbReference type="Gene3D" id="3.65.10.10">
    <property type="entry name" value="Enolpyruvate transferase domain"/>
    <property type="match status" value="2"/>
</dbReference>